<protein>
    <recommendedName>
        <fullName evidence="2">Peptidase C1A papain C-terminal domain-containing protein</fullName>
    </recommendedName>
</protein>
<name>A0AAV8Y8U4_9CUCU</name>
<organism evidence="3 4">
    <name type="scientific">Aromia moschata</name>
    <dbReference type="NCBI Taxonomy" id="1265417"/>
    <lineage>
        <taxon>Eukaryota</taxon>
        <taxon>Metazoa</taxon>
        <taxon>Ecdysozoa</taxon>
        <taxon>Arthropoda</taxon>
        <taxon>Hexapoda</taxon>
        <taxon>Insecta</taxon>
        <taxon>Pterygota</taxon>
        <taxon>Neoptera</taxon>
        <taxon>Endopterygota</taxon>
        <taxon>Coleoptera</taxon>
        <taxon>Polyphaga</taxon>
        <taxon>Cucujiformia</taxon>
        <taxon>Chrysomeloidea</taxon>
        <taxon>Cerambycidae</taxon>
        <taxon>Cerambycinae</taxon>
        <taxon>Callichromatini</taxon>
        <taxon>Aromia</taxon>
    </lineage>
</organism>
<dbReference type="SUPFAM" id="SSF54001">
    <property type="entry name" value="Cysteine proteinases"/>
    <property type="match status" value="1"/>
</dbReference>
<dbReference type="EMBL" id="JAPWTK010000150">
    <property type="protein sequence ID" value="KAJ8947882.1"/>
    <property type="molecule type" value="Genomic_DNA"/>
</dbReference>
<dbReference type="GO" id="GO:0008234">
    <property type="term" value="F:cysteine-type peptidase activity"/>
    <property type="evidence" value="ECO:0007669"/>
    <property type="project" value="InterPro"/>
</dbReference>
<evidence type="ECO:0000256" key="1">
    <source>
        <dbReference type="ARBA" id="ARBA00008455"/>
    </source>
</evidence>
<dbReference type="InterPro" id="IPR025660">
    <property type="entry name" value="Pept_his_AS"/>
</dbReference>
<sequence>MVRGALGIGRGHSDLALQRKQGYHSVRIVGWGEEYTFNGVQKYWKVANSWGPNWGEKGYFRIAKGTDECDIESFVLGTWPEVEENILLKHANDVIPI</sequence>
<dbReference type="PROSITE" id="PS00639">
    <property type="entry name" value="THIOL_PROTEASE_HIS"/>
    <property type="match status" value="1"/>
</dbReference>
<dbReference type="Proteomes" id="UP001162162">
    <property type="component" value="Unassembled WGS sequence"/>
</dbReference>
<dbReference type="InterPro" id="IPR038765">
    <property type="entry name" value="Papain-like_cys_pep_sf"/>
</dbReference>
<accession>A0AAV8Y8U4</accession>
<evidence type="ECO:0000259" key="2">
    <source>
        <dbReference type="Pfam" id="PF00112"/>
    </source>
</evidence>
<evidence type="ECO:0000313" key="3">
    <source>
        <dbReference type="EMBL" id="KAJ8947882.1"/>
    </source>
</evidence>
<comment type="caution">
    <text evidence="3">The sequence shown here is derived from an EMBL/GenBank/DDBJ whole genome shotgun (WGS) entry which is preliminary data.</text>
</comment>
<dbReference type="InterPro" id="IPR000668">
    <property type="entry name" value="Peptidase_C1A_C"/>
</dbReference>
<feature type="domain" description="Peptidase C1A papain C-terminal" evidence="2">
    <location>
        <begin position="17"/>
        <end position="75"/>
    </location>
</feature>
<dbReference type="Gene3D" id="3.90.70.10">
    <property type="entry name" value="Cysteine proteinases"/>
    <property type="match status" value="1"/>
</dbReference>
<evidence type="ECO:0000313" key="4">
    <source>
        <dbReference type="Proteomes" id="UP001162162"/>
    </source>
</evidence>
<dbReference type="GO" id="GO:0006508">
    <property type="term" value="P:proteolysis"/>
    <property type="evidence" value="ECO:0007669"/>
    <property type="project" value="InterPro"/>
</dbReference>
<comment type="similarity">
    <text evidence="1">Belongs to the peptidase C1 family.</text>
</comment>
<dbReference type="AlphaFoldDB" id="A0AAV8Y8U4"/>
<gene>
    <name evidence="3" type="ORF">NQ318_010028</name>
</gene>
<dbReference type="Pfam" id="PF00112">
    <property type="entry name" value="Peptidase_C1"/>
    <property type="match status" value="1"/>
</dbReference>
<reference evidence="3" key="1">
    <citation type="journal article" date="2023" name="Insect Mol. Biol.">
        <title>Genome sequencing provides insights into the evolution of gene families encoding plant cell wall-degrading enzymes in longhorned beetles.</title>
        <authorList>
            <person name="Shin N.R."/>
            <person name="Okamura Y."/>
            <person name="Kirsch R."/>
            <person name="Pauchet Y."/>
        </authorList>
    </citation>
    <scope>NUCLEOTIDE SEQUENCE</scope>
    <source>
        <strain evidence="3">AMC_N1</strain>
    </source>
</reference>
<dbReference type="PANTHER" id="PTHR12411">
    <property type="entry name" value="CYSTEINE PROTEASE FAMILY C1-RELATED"/>
    <property type="match status" value="1"/>
</dbReference>
<dbReference type="InterPro" id="IPR013128">
    <property type="entry name" value="Peptidase_C1A"/>
</dbReference>
<keyword evidence="4" id="KW-1185">Reference proteome</keyword>
<proteinExistence type="inferred from homology"/>